<keyword evidence="6" id="KW-0503">Monooxygenase</keyword>
<dbReference type="HOGENOM" id="CLU_009665_12_2_1"/>
<organism evidence="8 9">
    <name type="scientific">Hapsidospora chrysogenum (strain ATCC 11550 / CBS 779.69 / DSM 880 / IAM 14645 / JCM 23072 / IMI 49137)</name>
    <name type="common">Acremonium chrysogenum</name>
    <dbReference type="NCBI Taxonomy" id="857340"/>
    <lineage>
        <taxon>Eukaryota</taxon>
        <taxon>Fungi</taxon>
        <taxon>Dikarya</taxon>
        <taxon>Ascomycota</taxon>
        <taxon>Pezizomycotina</taxon>
        <taxon>Sordariomycetes</taxon>
        <taxon>Hypocreomycetidae</taxon>
        <taxon>Hypocreales</taxon>
        <taxon>Bionectriaceae</taxon>
        <taxon>Hapsidospora</taxon>
    </lineage>
</organism>
<evidence type="ECO:0000313" key="9">
    <source>
        <dbReference type="Proteomes" id="UP000029964"/>
    </source>
</evidence>
<dbReference type="AlphaFoldDB" id="A0A086T9T0"/>
<evidence type="ECO:0000256" key="2">
    <source>
        <dbReference type="ARBA" id="ARBA00007992"/>
    </source>
</evidence>
<protein>
    <submittedName>
        <fullName evidence="8">3-hydroxybenzoate 6-hydroxylase-like protein</fullName>
    </submittedName>
</protein>
<proteinExistence type="inferred from homology"/>
<gene>
    <name evidence="8" type="ORF">ACRE_031120</name>
</gene>
<keyword evidence="9" id="KW-1185">Reference proteome</keyword>
<comment type="similarity">
    <text evidence="2">Belongs to the paxM FAD-dependent monooxygenase family.</text>
</comment>
<comment type="cofactor">
    <cofactor evidence="1">
        <name>FAD</name>
        <dbReference type="ChEBI" id="CHEBI:57692"/>
    </cofactor>
</comment>
<feature type="domain" description="FAD-binding" evidence="7">
    <location>
        <begin position="7"/>
        <end position="331"/>
    </location>
</feature>
<dbReference type="GO" id="GO:0071949">
    <property type="term" value="F:FAD binding"/>
    <property type="evidence" value="ECO:0007669"/>
    <property type="project" value="InterPro"/>
</dbReference>
<dbReference type="InterPro" id="IPR050562">
    <property type="entry name" value="FAD_mOase_fung"/>
</dbReference>
<sequence>MGSPSFKVIIAGGGPVGLTAAHALWRAGVDFVLLERAESVIIDSGPDQVLLPIGLRVLGQLGLLDSLRNVSSHLTTIGRLDHSGRSMGDIHCFFHEKRCFGAFPRVLSRHDLTRVLYDSLPDVPQNKVLTNKEVSSISSTQEGVSVSCADGSSYAGSLVIGADGAESTVNDEQPFLATYRCLWMRFPTNISPGLYPGFASETHGQDVATQSFSGKGTTMTRVYERMKKPTRKYTKYSQSDQDTFIERWGHLPLTANDKLTLRDAYENRIEAGLLSLEEGVVRNWSWSSRVVLAGDAAHAFTPSTAAGCNNGILDIVALANELHAALRDARAEAGTRDVVPTADRLEAAFRAYQETRRDAVVEICEDASNTTSLATWGTWAHKSLDRYGLGWGAVQGYFVKQATSVAANMPVLEYVAGEERLTGKTPWVNPIPSRVLTSGSSYS</sequence>
<dbReference type="Pfam" id="PF01494">
    <property type="entry name" value="FAD_binding_3"/>
    <property type="match status" value="1"/>
</dbReference>
<keyword evidence="5" id="KW-0560">Oxidoreductase</keyword>
<evidence type="ECO:0000256" key="4">
    <source>
        <dbReference type="ARBA" id="ARBA00022827"/>
    </source>
</evidence>
<evidence type="ECO:0000256" key="5">
    <source>
        <dbReference type="ARBA" id="ARBA00023002"/>
    </source>
</evidence>
<reference evidence="9" key="1">
    <citation type="journal article" date="2014" name="Genome Announc.">
        <title>Genome sequence and annotation of Acremonium chrysogenum, producer of the beta-lactam antibiotic cephalosporin C.</title>
        <authorList>
            <person name="Terfehr D."/>
            <person name="Dahlmann T.A."/>
            <person name="Specht T."/>
            <person name="Zadra I."/>
            <person name="Kuernsteiner H."/>
            <person name="Kueck U."/>
        </authorList>
    </citation>
    <scope>NUCLEOTIDE SEQUENCE [LARGE SCALE GENOMIC DNA]</scope>
    <source>
        <strain evidence="9">ATCC 11550 / CBS 779.69 / DSM 880 / IAM 14645 / JCM 23072 / IMI 49137</strain>
    </source>
</reference>
<dbReference type="Gene3D" id="3.50.50.60">
    <property type="entry name" value="FAD/NAD(P)-binding domain"/>
    <property type="match status" value="1"/>
</dbReference>
<evidence type="ECO:0000256" key="1">
    <source>
        <dbReference type="ARBA" id="ARBA00001974"/>
    </source>
</evidence>
<dbReference type="PANTHER" id="PTHR47356:SF2">
    <property type="entry name" value="FAD-BINDING DOMAIN-CONTAINING PROTEIN-RELATED"/>
    <property type="match status" value="1"/>
</dbReference>
<comment type="caution">
    <text evidence="8">The sequence shown here is derived from an EMBL/GenBank/DDBJ whole genome shotgun (WGS) entry which is preliminary data.</text>
</comment>
<dbReference type="Proteomes" id="UP000029964">
    <property type="component" value="Unassembled WGS sequence"/>
</dbReference>
<dbReference type="InterPro" id="IPR002938">
    <property type="entry name" value="FAD-bd"/>
</dbReference>
<dbReference type="OrthoDB" id="2431938at2759"/>
<dbReference type="PRINTS" id="PR00420">
    <property type="entry name" value="RNGMNOXGNASE"/>
</dbReference>
<keyword evidence="3" id="KW-0285">Flavoprotein</keyword>
<accession>A0A086T9T0</accession>
<name>A0A086T9T0_HAPC1</name>
<dbReference type="GO" id="GO:0004497">
    <property type="term" value="F:monooxygenase activity"/>
    <property type="evidence" value="ECO:0007669"/>
    <property type="project" value="UniProtKB-KW"/>
</dbReference>
<dbReference type="STRING" id="857340.A0A086T9T0"/>
<dbReference type="InterPro" id="IPR036188">
    <property type="entry name" value="FAD/NAD-bd_sf"/>
</dbReference>
<dbReference type="PANTHER" id="PTHR47356">
    <property type="entry name" value="FAD-DEPENDENT MONOOXYGENASE ASQG-RELATED"/>
    <property type="match status" value="1"/>
</dbReference>
<dbReference type="SUPFAM" id="SSF51905">
    <property type="entry name" value="FAD/NAD(P)-binding domain"/>
    <property type="match status" value="1"/>
</dbReference>
<evidence type="ECO:0000313" key="8">
    <source>
        <dbReference type="EMBL" id="KFH46112.1"/>
    </source>
</evidence>
<evidence type="ECO:0000256" key="3">
    <source>
        <dbReference type="ARBA" id="ARBA00022630"/>
    </source>
</evidence>
<evidence type="ECO:0000259" key="7">
    <source>
        <dbReference type="Pfam" id="PF01494"/>
    </source>
</evidence>
<dbReference type="EMBL" id="JPKY01000023">
    <property type="protein sequence ID" value="KFH46112.1"/>
    <property type="molecule type" value="Genomic_DNA"/>
</dbReference>
<evidence type="ECO:0000256" key="6">
    <source>
        <dbReference type="ARBA" id="ARBA00023033"/>
    </source>
</evidence>
<keyword evidence="4" id="KW-0274">FAD</keyword>